<dbReference type="Proteomes" id="UP000241085">
    <property type="component" value="Unassembled WGS sequence"/>
</dbReference>
<evidence type="ECO:0000313" key="4">
    <source>
        <dbReference type="EMBL" id="PTL72139.1"/>
    </source>
</evidence>
<feature type="region of interest" description="Disordered" evidence="1">
    <location>
        <begin position="196"/>
        <end position="234"/>
    </location>
</feature>
<feature type="domain" description="Phage shock protein PspC N-terminal" evidence="3">
    <location>
        <begin position="65"/>
        <end position="116"/>
    </location>
</feature>
<feature type="region of interest" description="Disordered" evidence="1">
    <location>
        <begin position="251"/>
        <end position="273"/>
    </location>
</feature>
<keyword evidence="5" id="KW-1185">Reference proteome</keyword>
<reference evidence="4 5" key="1">
    <citation type="submission" date="2018-03" db="EMBL/GenBank/DDBJ databases">
        <title>Bacteriophage NCPPB3778 and a type I-E CRISPR drive the evolution of the US Biological Select Agent, Rathayibacter toxicus.</title>
        <authorList>
            <person name="Davis E.W.II."/>
            <person name="Tabima J.F."/>
            <person name="Weisberg A.J."/>
            <person name="Dantas Lopes L."/>
            <person name="Wiseman M.S."/>
            <person name="Wiseman M.S."/>
            <person name="Pupko T."/>
            <person name="Belcher M.S."/>
            <person name="Sechler A.J."/>
            <person name="Tancos M.A."/>
            <person name="Schroeder B.K."/>
            <person name="Murray T.D."/>
            <person name="Luster D.G."/>
            <person name="Schneider W.L."/>
            <person name="Rogers E."/>
            <person name="Andreote F.D."/>
            <person name="Grunwald N.J."/>
            <person name="Putnam M.L."/>
            <person name="Chang J.H."/>
        </authorList>
    </citation>
    <scope>NUCLEOTIDE SEQUENCE [LARGE SCALE GENOMIC DNA]</scope>
    <source>
        <strain evidence="4 5">DSM 15933</strain>
    </source>
</reference>
<feature type="region of interest" description="Disordered" evidence="1">
    <location>
        <begin position="493"/>
        <end position="536"/>
    </location>
</feature>
<feature type="transmembrane region" description="Helical" evidence="2">
    <location>
        <begin position="296"/>
        <end position="317"/>
    </location>
</feature>
<evidence type="ECO:0000256" key="1">
    <source>
        <dbReference type="SAM" id="MobiDB-lite"/>
    </source>
</evidence>
<keyword evidence="2" id="KW-1133">Transmembrane helix</keyword>
<feature type="transmembrane region" description="Helical" evidence="2">
    <location>
        <begin position="86"/>
        <end position="113"/>
    </location>
</feature>
<accession>A0A2T4URI4</accession>
<organism evidence="4 5">
    <name type="scientific">Rathayibacter caricis DSM 15933</name>
    <dbReference type="NCBI Taxonomy" id="1328867"/>
    <lineage>
        <taxon>Bacteria</taxon>
        <taxon>Bacillati</taxon>
        <taxon>Actinomycetota</taxon>
        <taxon>Actinomycetes</taxon>
        <taxon>Micrococcales</taxon>
        <taxon>Microbacteriaceae</taxon>
        <taxon>Rathayibacter</taxon>
    </lineage>
</organism>
<feature type="compositionally biased region" description="Basic and acidic residues" evidence="1">
    <location>
        <begin position="262"/>
        <end position="273"/>
    </location>
</feature>
<name>A0A2T4URI4_9MICO</name>
<dbReference type="Pfam" id="PF04024">
    <property type="entry name" value="PspC"/>
    <property type="match status" value="1"/>
</dbReference>
<evidence type="ECO:0000313" key="5">
    <source>
        <dbReference type="Proteomes" id="UP000241085"/>
    </source>
</evidence>
<feature type="compositionally biased region" description="Polar residues" evidence="1">
    <location>
        <begin position="494"/>
        <end position="514"/>
    </location>
</feature>
<feature type="compositionally biased region" description="Low complexity" evidence="1">
    <location>
        <begin position="519"/>
        <end position="536"/>
    </location>
</feature>
<comment type="caution">
    <text evidence="4">The sequence shown here is derived from an EMBL/GenBank/DDBJ whole genome shotgun (WGS) entry which is preliminary data.</text>
</comment>
<feature type="transmembrane region" description="Helical" evidence="2">
    <location>
        <begin position="323"/>
        <end position="343"/>
    </location>
</feature>
<evidence type="ECO:0000259" key="3">
    <source>
        <dbReference type="Pfam" id="PF04024"/>
    </source>
</evidence>
<protein>
    <recommendedName>
        <fullName evidence="3">Phage shock protein PspC N-terminal domain-containing protein</fullName>
    </recommendedName>
</protein>
<feature type="region of interest" description="Disordered" evidence="1">
    <location>
        <begin position="1"/>
        <end position="49"/>
    </location>
</feature>
<dbReference type="AlphaFoldDB" id="A0A2T4URI4"/>
<keyword evidence="2" id="KW-0472">Membrane</keyword>
<gene>
    <name evidence="4" type="ORF">C1I63_04300</name>
</gene>
<sequence length="536" mass="55649">MEERDTLTMTAQSTPPPSGGADGPGAPGTAESGAEQPAPDKQGPDTAPPSDNRFFLWLRGLGITRRPGWVGGVCSGIAERVGIDPLIVRGIVLVVAVLGGPALLVYAAAWLLLPDEDGALPVEQLVAGRIERVHAGIGALILASMLPLAQGFWSLGGAYTGAEAWAPAVGRTIWTLVVIGLLLALTVWVARQAVRSPRSEAPEETPGATEARPDSAPLFPPPRPTDVRPDSPEDLAEWRARQEAWRTEREAFRAQQAASARETARQRAEEARARSRAAAAVREERRRVRRAGNPRLRASVTLVVLGAAAVTGALASLTASGTTAVVVGFAAAALVLAAAIVLAGLLRRRAALLVIASVLVLPTALVAAMLPPDRELLPIGSYGVSNYRSGDYAMLTGLLDITVVADAGEDGAVIDVWQGAGEISIWPMEGSAVRVEAVSDSGVLGVVSVTDQVRSTPEGVSVVDGRTVWTQTFGDPDAVPVVVRIEQAAGSITVHDQTTSSSAEDSAGTESTIPAESAPTDPATITTPQTTSEDAP</sequence>
<dbReference type="EMBL" id="PZPL01000001">
    <property type="protein sequence ID" value="PTL72139.1"/>
    <property type="molecule type" value="Genomic_DNA"/>
</dbReference>
<feature type="transmembrane region" description="Helical" evidence="2">
    <location>
        <begin position="133"/>
        <end position="153"/>
    </location>
</feature>
<keyword evidence="2" id="KW-0812">Transmembrane</keyword>
<dbReference type="InterPro" id="IPR007168">
    <property type="entry name" value="Phageshock_PspC_N"/>
</dbReference>
<evidence type="ECO:0000256" key="2">
    <source>
        <dbReference type="SAM" id="Phobius"/>
    </source>
</evidence>
<feature type="transmembrane region" description="Helical" evidence="2">
    <location>
        <begin position="173"/>
        <end position="190"/>
    </location>
</feature>
<feature type="compositionally biased region" description="Basic and acidic residues" evidence="1">
    <location>
        <begin position="225"/>
        <end position="234"/>
    </location>
</feature>
<proteinExistence type="predicted"/>
<feature type="transmembrane region" description="Helical" evidence="2">
    <location>
        <begin position="350"/>
        <end position="370"/>
    </location>
</feature>